<dbReference type="EMBL" id="VLKN01000004">
    <property type="protein sequence ID" value="TWI02872.1"/>
    <property type="molecule type" value="Genomic_DNA"/>
</dbReference>
<keyword evidence="1" id="KW-0472">Membrane</keyword>
<keyword evidence="1" id="KW-1133">Transmembrane helix</keyword>
<dbReference type="InterPro" id="IPR021315">
    <property type="entry name" value="Gap/Sap"/>
</dbReference>
<evidence type="ECO:0000256" key="1">
    <source>
        <dbReference type="SAM" id="Phobius"/>
    </source>
</evidence>
<dbReference type="AlphaFoldDB" id="A0A562L5C5"/>
<feature type="transmembrane region" description="Helical" evidence="1">
    <location>
        <begin position="12"/>
        <end position="30"/>
    </location>
</feature>
<proteinExistence type="predicted"/>
<keyword evidence="3" id="KW-1185">Reference proteome</keyword>
<dbReference type="Pfam" id="PF11139">
    <property type="entry name" value="SfLAP"/>
    <property type="match status" value="1"/>
</dbReference>
<feature type="transmembrane region" description="Helical" evidence="1">
    <location>
        <begin position="201"/>
        <end position="220"/>
    </location>
</feature>
<evidence type="ECO:0000313" key="2">
    <source>
        <dbReference type="EMBL" id="TWI02872.1"/>
    </source>
</evidence>
<dbReference type="Proteomes" id="UP000315167">
    <property type="component" value="Unassembled WGS sequence"/>
</dbReference>
<keyword evidence="1" id="KW-0812">Transmembrane</keyword>
<dbReference type="OrthoDB" id="4462109at2"/>
<accession>A0A562L5C5</accession>
<sequence length="222" mass="23392">MLPAIAQSLPLAIGVLLATMPVLVIPVMLLTRRDAPVLGAFLTGWFAGFLLVGGVSILLVDLASWLEGGMPAWIEALRIPLGLLLLGLALVQWHRRSKDGQSPAPPFWMGMIETLTTPRAAGLGFVTIAFNPKNVPLIMSGGLTIATATPLPHAQLAALIVFTLVASLGVLAPLLASLLLGKRAQAPLARFKGWVVHYNNHIVAFALLTLGVLLVSSGIARL</sequence>
<feature type="transmembrane region" description="Helical" evidence="1">
    <location>
        <begin position="72"/>
        <end position="91"/>
    </location>
</feature>
<organism evidence="2 3">
    <name type="scientific">Luteimonas cucumeris</name>
    <dbReference type="NCBI Taxonomy" id="985012"/>
    <lineage>
        <taxon>Bacteria</taxon>
        <taxon>Pseudomonadati</taxon>
        <taxon>Pseudomonadota</taxon>
        <taxon>Gammaproteobacteria</taxon>
        <taxon>Lysobacterales</taxon>
        <taxon>Lysobacteraceae</taxon>
        <taxon>Luteimonas</taxon>
    </lineage>
</organism>
<evidence type="ECO:0000313" key="3">
    <source>
        <dbReference type="Proteomes" id="UP000315167"/>
    </source>
</evidence>
<reference evidence="2 3" key="1">
    <citation type="journal article" date="2015" name="Stand. Genomic Sci.">
        <title>Genomic Encyclopedia of Bacterial and Archaeal Type Strains, Phase III: the genomes of soil and plant-associated and newly described type strains.</title>
        <authorList>
            <person name="Whitman W.B."/>
            <person name="Woyke T."/>
            <person name="Klenk H.P."/>
            <person name="Zhou Y."/>
            <person name="Lilburn T.G."/>
            <person name="Beck B.J."/>
            <person name="De Vos P."/>
            <person name="Vandamme P."/>
            <person name="Eisen J.A."/>
            <person name="Garrity G."/>
            <person name="Hugenholtz P."/>
            <person name="Kyrpides N.C."/>
        </authorList>
    </citation>
    <scope>NUCLEOTIDE SEQUENCE [LARGE SCALE GENOMIC DNA]</scope>
    <source>
        <strain evidence="2 3">CGMCC 1.10821</strain>
    </source>
</reference>
<feature type="transmembrane region" description="Helical" evidence="1">
    <location>
        <begin position="156"/>
        <end position="181"/>
    </location>
</feature>
<protein>
    <submittedName>
        <fullName evidence="2">Sap-like sulfolipid-1-addressing protein</fullName>
    </submittedName>
</protein>
<comment type="caution">
    <text evidence="2">The sequence shown here is derived from an EMBL/GenBank/DDBJ whole genome shotgun (WGS) entry which is preliminary data.</text>
</comment>
<feature type="transmembrane region" description="Helical" evidence="1">
    <location>
        <begin position="37"/>
        <end position="60"/>
    </location>
</feature>
<gene>
    <name evidence="2" type="ORF">IP90_01972</name>
</gene>
<name>A0A562L5C5_9GAMM</name>